<organism evidence="2 3">
    <name type="scientific">Trichinella papuae</name>
    <dbReference type="NCBI Taxonomy" id="268474"/>
    <lineage>
        <taxon>Eukaryota</taxon>
        <taxon>Metazoa</taxon>
        <taxon>Ecdysozoa</taxon>
        <taxon>Nematoda</taxon>
        <taxon>Enoplea</taxon>
        <taxon>Dorylaimia</taxon>
        <taxon>Trichinellida</taxon>
        <taxon>Trichinellidae</taxon>
        <taxon>Trichinella</taxon>
    </lineage>
</organism>
<evidence type="ECO:0000256" key="1">
    <source>
        <dbReference type="SAM" id="MobiDB-lite"/>
    </source>
</evidence>
<dbReference type="Proteomes" id="UP000054843">
    <property type="component" value="Unassembled WGS sequence"/>
</dbReference>
<proteinExistence type="predicted"/>
<feature type="compositionally biased region" description="Basic and acidic residues" evidence="1">
    <location>
        <begin position="277"/>
        <end position="288"/>
    </location>
</feature>
<dbReference type="EMBL" id="JYDO01000467">
    <property type="protein sequence ID" value="KRZ65189.1"/>
    <property type="molecule type" value="Genomic_DNA"/>
</dbReference>
<dbReference type="AlphaFoldDB" id="A0A0V1M0B5"/>
<evidence type="ECO:0000313" key="3">
    <source>
        <dbReference type="Proteomes" id="UP000054843"/>
    </source>
</evidence>
<feature type="region of interest" description="Disordered" evidence="1">
    <location>
        <begin position="263"/>
        <end position="292"/>
    </location>
</feature>
<keyword evidence="3" id="KW-1185">Reference proteome</keyword>
<reference evidence="2 3" key="1">
    <citation type="submission" date="2015-01" db="EMBL/GenBank/DDBJ databases">
        <title>Evolution of Trichinella species and genotypes.</title>
        <authorList>
            <person name="Korhonen P.K."/>
            <person name="Edoardo P."/>
            <person name="Giuseppe L.R."/>
            <person name="Gasser R.B."/>
        </authorList>
    </citation>
    <scope>NUCLEOTIDE SEQUENCE [LARGE SCALE GENOMIC DNA]</scope>
    <source>
        <strain evidence="2">ISS1980</strain>
    </source>
</reference>
<gene>
    <name evidence="2" type="ORF">T10_3512</name>
</gene>
<accession>A0A0V1M0B5</accession>
<comment type="caution">
    <text evidence="2">The sequence shown here is derived from an EMBL/GenBank/DDBJ whole genome shotgun (WGS) entry which is preliminary data.</text>
</comment>
<name>A0A0V1M0B5_9BILA</name>
<protein>
    <submittedName>
        <fullName evidence="2">Uncharacterized protein</fullName>
    </submittedName>
</protein>
<evidence type="ECO:0000313" key="2">
    <source>
        <dbReference type="EMBL" id="KRZ65189.1"/>
    </source>
</evidence>
<sequence>MRAKLFGGKLLRSRQNSAGSDFVERKRHGEEKKPPWLIGCKPPWSLKMEGVLKAARGGKMRAKLFGGKLPHARQNSAGLDFGERKRHGAEKKPPWLIGCKPPWSLKMEGVLVGKKRHWGTENGKASQCQTKICWIRFCGKETARGGKKASKVCKLKDAMGKKIEGELGQRNRIRVDKIFCVKETARDREKAFVDNRVKAALVRKNGRGIGGEKTEAALGRTKFRWGGFCGKLTVKGRKKPPWLIGCKPPWSLKMEGELGGRKRHWGTENEAVEGNFEEGKQHGEERKPPRLFRRKQHVAEKCVQSCLGASCPVPDKNLRD</sequence>